<gene>
    <name evidence="1" type="ORF">MHA02_42350</name>
</gene>
<accession>A0A512IVV1</accession>
<sequence>MAMARQDHGVPNRTTEAALNTHRALYQCPKGPKGPIRPNPVCARAQRAQACASARGKHESNASFSDIRYLAVNKAP</sequence>
<dbReference type="Proteomes" id="UP000321258">
    <property type="component" value="Unassembled WGS sequence"/>
</dbReference>
<dbReference type="AlphaFoldDB" id="A0A512IVV1"/>
<protein>
    <submittedName>
        <fullName evidence="1">Uncharacterized protein</fullName>
    </submittedName>
</protein>
<proteinExistence type="predicted"/>
<name>A0A512IVV1_9HYPH</name>
<evidence type="ECO:0000313" key="2">
    <source>
        <dbReference type="Proteomes" id="UP000321258"/>
    </source>
</evidence>
<dbReference type="EMBL" id="BJZT01000059">
    <property type="protein sequence ID" value="GEP01848.1"/>
    <property type="molecule type" value="Genomic_DNA"/>
</dbReference>
<comment type="caution">
    <text evidence="1">The sequence shown here is derived from an EMBL/GenBank/DDBJ whole genome shotgun (WGS) entry which is preliminary data.</text>
</comment>
<evidence type="ECO:0000313" key="1">
    <source>
        <dbReference type="EMBL" id="GEP01848.1"/>
    </source>
</evidence>
<keyword evidence="2" id="KW-1185">Reference proteome</keyword>
<organism evidence="1 2">
    <name type="scientific">Methylobacterium haplocladii</name>
    <dbReference type="NCBI Taxonomy" id="1176176"/>
    <lineage>
        <taxon>Bacteria</taxon>
        <taxon>Pseudomonadati</taxon>
        <taxon>Pseudomonadota</taxon>
        <taxon>Alphaproteobacteria</taxon>
        <taxon>Hyphomicrobiales</taxon>
        <taxon>Methylobacteriaceae</taxon>
        <taxon>Methylobacterium</taxon>
    </lineage>
</organism>
<reference evidence="1 2" key="1">
    <citation type="submission" date="2019-07" db="EMBL/GenBank/DDBJ databases">
        <title>Whole genome shotgun sequence of Methylobacterium haplocladii NBRC 107714.</title>
        <authorList>
            <person name="Hosoyama A."/>
            <person name="Uohara A."/>
            <person name="Ohji S."/>
            <person name="Ichikawa N."/>
        </authorList>
    </citation>
    <scope>NUCLEOTIDE SEQUENCE [LARGE SCALE GENOMIC DNA]</scope>
    <source>
        <strain evidence="1 2">NBRC 107714</strain>
    </source>
</reference>